<dbReference type="GO" id="GO:0006307">
    <property type="term" value="P:DNA alkylation repair"/>
    <property type="evidence" value="ECO:0007669"/>
    <property type="project" value="TreeGrafter"/>
</dbReference>
<dbReference type="AlphaFoldDB" id="A0A9P4ICX9"/>
<evidence type="ECO:0000313" key="5">
    <source>
        <dbReference type="Proteomes" id="UP000799772"/>
    </source>
</evidence>
<dbReference type="SUPFAM" id="SSF51197">
    <property type="entry name" value="Clavaminate synthase-like"/>
    <property type="match status" value="1"/>
</dbReference>
<organism evidence="4 5">
    <name type="scientific">Rhizodiscina lignyota</name>
    <dbReference type="NCBI Taxonomy" id="1504668"/>
    <lineage>
        <taxon>Eukaryota</taxon>
        <taxon>Fungi</taxon>
        <taxon>Dikarya</taxon>
        <taxon>Ascomycota</taxon>
        <taxon>Pezizomycotina</taxon>
        <taxon>Dothideomycetes</taxon>
        <taxon>Pleosporomycetidae</taxon>
        <taxon>Aulographales</taxon>
        <taxon>Rhizodiscinaceae</taxon>
        <taxon>Rhizodiscina</taxon>
    </lineage>
</organism>
<keyword evidence="5" id="KW-1185">Reference proteome</keyword>
<dbReference type="OrthoDB" id="545910at2759"/>
<dbReference type="Gene3D" id="2.60.120.590">
    <property type="entry name" value="Alpha-ketoglutarate-dependent dioxygenase AlkB-like"/>
    <property type="match status" value="1"/>
</dbReference>
<feature type="binding site" evidence="1">
    <location>
        <position position="179"/>
    </location>
    <ligand>
        <name>2-oxoglutarate</name>
        <dbReference type="ChEBI" id="CHEBI:16810"/>
    </ligand>
</feature>
<evidence type="ECO:0000256" key="2">
    <source>
        <dbReference type="SAM" id="MobiDB-lite"/>
    </source>
</evidence>
<reference evidence="4" key="1">
    <citation type="journal article" date="2020" name="Stud. Mycol.">
        <title>101 Dothideomycetes genomes: a test case for predicting lifestyles and emergence of pathogens.</title>
        <authorList>
            <person name="Haridas S."/>
            <person name="Albert R."/>
            <person name="Binder M."/>
            <person name="Bloem J."/>
            <person name="Labutti K."/>
            <person name="Salamov A."/>
            <person name="Andreopoulos B."/>
            <person name="Baker S."/>
            <person name="Barry K."/>
            <person name="Bills G."/>
            <person name="Bluhm B."/>
            <person name="Cannon C."/>
            <person name="Castanera R."/>
            <person name="Culley D."/>
            <person name="Daum C."/>
            <person name="Ezra D."/>
            <person name="Gonzalez J."/>
            <person name="Henrissat B."/>
            <person name="Kuo A."/>
            <person name="Liang C."/>
            <person name="Lipzen A."/>
            <person name="Lutzoni F."/>
            <person name="Magnuson J."/>
            <person name="Mondo S."/>
            <person name="Nolan M."/>
            <person name="Ohm R."/>
            <person name="Pangilinan J."/>
            <person name="Park H.-J."/>
            <person name="Ramirez L."/>
            <person name="Alfaro M."/>
            <person name="Sun H."/>
            <person name="Tritt A."/>
            <person name="Yoshinaga Y."/>
            <person name="Zwiers L.-H."/>
            <person name="Turgeon B."/>
            <person name="Goodwin S."/>
            <person name="Spatafora J."/>
            <person name="Crous P."/>
            <person name="Grigoriev I."/>
        </authorList>
    </citation>
    <scope>NUCLEOTIDE SEQUENCE</scope>
    <source>
        <strain evidence="4">CBS 133067</strain>
    </source>
</reference>
<feature type="binding site" evidence="1">
    <location>
        <position position="192"/>
    </location>
    <ligand>
        <name>substrate</name>
    </ligand>
</feature>
<sequence>MSNKRTLDSFFKPPEAKKPKLASTEDASGHSTYPFPIPQLTTSVSEGLGFAPANEGRQINDQLDLDLLYFQPYIPKDVERELFNFLRQELFFYRVQYQIKRGSIETQINTPRFTTVFGVDESSYFARDGSLLDSKNHRPVPSDRYKCRPRPIPSCLEALRKVTEGSTGCKFNFCLVNYYASGNDSISFHSDDERFLGPDPAIASFSLGAKRDFLMKHKPITRSGEEPPAESKSLKYPLASGDMILMRGKTQSNWLHSIPKRKGGESDRGRINITFRKALVRGGTENYYQYNVGSGGVYRWDQTKQEMRPVNSGVEDEV</sequence>
<comment type="caution">
    <text evidence="4">The sequence shown here is derived from an EMBL/GenBank/DDBJ whole genome shotgun (WGS) entry which is preliminary data.</text>
</comment>
<feature type="domain" description="Fe2OG dioxygenase" evidence="3">
    <location>
        <begin position="170"/>
        <end position="279"/>
    </location>
</feature>
<feature type="binding site" evidence="1">
    <location>
        <position position="256"/>
    </location>
    <ligand>
        <name>2-oxoglutarate</name>
        <dbReference type="ChEBI" id="CHEBI:16810"/>
    </ligand>
</feature>
<feature type="region of interest" description="Disordered" evidence="2">
    <location>
        <begin position="1"/>
        <end position="32"/>
    </location>
</feature>
<evidence type="ECO:0000313" key="4">
    <source>
        <dbReference type="EMBL" id="KAF2099561.1"/>
    </source>
</evidence>
<dbReference type="PROSITE" id="PS51471">
    <property type="entry name" value="FE2OG_OXY"/>
    <property type="match status" value="1"/>
</dbReference>
<gene>
    <name evidence="4" type="ORF">NA57DRAFT_65584</name>
</gene>
<dbReference type="EMBL" id="ML978125">
    <property type="protein sequence ID" value="KAF2099561.1"/>
    <property type="molecule type" value="Genomic_DNA"/>
</dbReference>
<dbReference type="Proteomes" id="UP000799772">
    <property type="component" value="Unassembled WGS sequence"/>
</dbReference>
<dbReference type="PANTHER" id="PTHR31573:SF1">
    <property type="entry name" value="DNA OXIDATIVE DEMETHYLASE ALKBH2"/>
    <property type="match status" value="1"/>
</dbReference>
<dbReference type="GO" id="GO:0008198">
    <property type="term" value="F:ferrous iron binding"/>
    <property type="evidence" value="ECO:0007669"/>
    <property type="project" value="TreeGrafter"/>
</dbReference>
<protein>
    <submittedName>
        <fullName evidence="4">DNA repair family protein</fullName>
    </submittedName>
</protein>
<feature type="binding site" evidence="1">
    <location>
        <position position="270"/>
    </location>
    <ligand>
        <name>2-oxoglutarate</name>
        <dbReference type="ChEBI" id="CHEBI:16810"/>
    </ligand>
</feature>
<accession>A0A9P4ICX9</accession>
<proteinExistence type="predicted"/>
<feature type="binding site" evidence="1">
    <location>
        <position position="177"/>
    </location>
    <ligand>
        <name>2-oxoglutarate</name>
        <dbReference type="ChEBI" id="CHEBI:16810"/>
    </ligand>
</feature>
<feature type="binding site" evidence="1">
    <location>
        <position position="274"/>
    </location>
    <ligand>
        <name>2-oxoglutarate</name>
        <dbReference type="ChEBI" id="CHEBI:16810"/>
    </ligand>
</feature>
<dbReference type="InterPro" id="IPR005123">
    <property type="entry name" value="Oxoglu/Fe-dep_dioxygenase_dom"/>
</dbReference>
<dbReference type="InterPro" id="IPR037151">
    <property type="entry name" value="AlkB-like_sf"/>
</dbReference>
<name>A0A9P4ICX9_9PEZI</name>
<feature type="binding site" evidence="1">
    <location>
        <position position="276"/>
    </location>
    <ligand>
        <name>2-oxoglutarate</name>
        <dbReference type="ChEBI" id="CHEBI:16810"/>
    </ligand>
</feature>
<evidence type="ECO:0000256" key="1">
    <source>
        <dbReference type="PIRSR" id="PIRSR632852-1"/>
    </source>
</evidence>
<dbReference type="GO" id="GO:0035516">
    <property type="term" value="F:broad specificity oxidative DNA demethylase activity"/>
    <property type="evidence" value="ECO:0007669"/>
    <property type="project" value="TreeGrafter"/>
</dbReference>
<dbReference type="PANTHER" id="PTHR31573">
    <property type="entry name" value="ALPHA-KETOGLUTARATE-DEPENDENT DIOXYGENASE ALKB HOMOLOG 2"/>
    <property type="match status" value="1"/>
</dbReference>
<dbReference type="Pfam" id="PF13532">
    <property type="entry name" value="2OG-FeII_Oxy_2"/>
    <property type="match status" value="1"/>
</dbReference>
<evidence type="ECO:0000259" key="3">
    <source>
        <dbReference type="PROSITE" id="PS51471"/>
    </source>
</evidence>
<feature type="binding site" evidence="1">
    <location>
        <position position="189"/>
    </location>
    <ligand>
        <name>2-oxoglutarate</name>
        <dbReference type="ChEBI" id="CHEBI:16810"/>
    </ligand>
</feature>
<dbReference type="GO" id="GO:0051747">
    <property type="term" value="F:cytosine C-5 DNA demethylase activity"/>
    <property type="evidence" value="ECO:0007669"/>
    <property type="project" value="TreeGrafter"/>
</dbReference>
<dbReference type="InterPro" id="IPR027450">
    <property type="entry name" value="AlkB-like"/>
</dbReference>
<dbReference type="InterPro" id="IPR032852">
    <property type="entry name" value="ALKBH2"/>
</dbReference>